<feature type="domain" description="Fe2OG dioxygenase" evidence="1">
    <location>
        <begin position="96"/>
        <end position="192"/>
    </location>
</feature>
<keyword evidence="2" id="KW-0560">Oxidoreductase</keyword>
<keyword evidence="2" id="KW-0223">Dioxygenase</keyword>
<dbReference type="EMBL" id="JAIRBA010000004">
    <property type="protein sequence ID" value="MCG2418080.1"/>
    <property type="molecule type" value="Genomic_DNA"/>
</dbReference>
<keyword evidence="3" id="KW-1185">Reference proteome</keyword>
<organism evidence="2 3">
    <name type="scientific">Aequorivita vitellina</name>
    <dbReference type="NCBI Taxonomy" id="2874475"/>
    <lineage>
        <taxon>Bacteria</taxon>
        <taxon>Pseudomonadati</taxon>
        <taxon>Bacteroidota</taxon>
        <taxon>Flavobacteriia</taxon>
        <taxon>Flavobacteriales</taxon>
        <taxon>Flavobacteriaceae</taxon>
        <taxon>Aequorivita</taxon>
    </lineage>
</organism>
<sequence length="197" mass="22937">MQHIEDVTNYNENFISKKEADELFEHLMGFEELTTMMEIKTLAGDSFKFDFGKTIFLDKELKEKNKFPEAVWGKNKVWTKKMLAIKTRVENYINEEFKTCVCIFYPDGNSGVEYHSDKPAFGDTAIIPAISLGEERQFCLRENKTMQETCITLKHGSLLIMKNGCQENFQHSLPTNNTYKNPRISLTFRKFGFDDQL</sequence>
<evidence type="ECO:0000313" key="2">
    <source>
        <dbReference type="EMBL" id="MCG2418080.1"/>
    </source>
</evidence>
<proteinExistence type="predicted"/>
<protein>
    <submittedName>
        <fullName evidence="2">Alpha-ketoglutarate-dependent dioxygenase AlkB</fullName>
    </submittedName>
</protein>
<evidence type="ECO:0000259" key="1">
    <source>
        <dbReference type="PROSITE" id="PS51471"/>
    </source>
</evidence>
<dbReference type="Pfam" id="PF13532">
    <property type="entry name" value="2OG-FeII_Oxy_2"/>
    <property type="match status" value="1"/>
</dbReference>
<dbReference type="InterPro" id="IPR005123">
    <property type="entry name" value="Oxoglu/Fe-dep_dioxygenase_dom"/>
</dbReference>
<evidence type="ECO:0000313" key="3">
    <source>
        <dbReference type="Proteomes" id="UP001139461"/>
    </source>
</evidence>
<dbReference type="Gene3D" id="2.60.120.590">
    <property type="entry name" value="Alpha-ketoglutarate-dependent dioxygenase AlkB-like"/>
    <property type="match status" value="1"/>
</dbReference>
<dbReference type="InterPro" id="IPR027450">
    <property type="entry name" value="AlkB-like"/>
</dbReference>
<dbReference type="SUPFAM" id="SSF51197">
    <property type="entry name" value="Clavaminate synthase-like"/>
    <property type="match status" value="1"/>
</dbReference>
<dbReference type="GO" id="GO:0006307">
    <property type="term" value="P:DNA alkylation repair"/>
    <property type="evidence" value="ECO:0007669"/>
    <property type="project" value="InterPro"/>
</dbReference>
<dbReference type="PANTHER" id="PTHR31212">
    <property type="entry name" value="ALPHA-KETOGLUTARATE-DEPENDENT DIOXYGENASE ALKB HOMOLOG 3"/>
    <property type="match status" value="1"/>
</dbReference>
<dbReference type="InterPro" id="IPR032854">
    <property type="entry name" value="ALKBH3"/>
</dbReference>
<dbReference type="GO" id="GO:0051213">
    <property type="term" value="F:dioxygenase activity"/>
    <property type="evidence" value="ECO:0007669"/>
    <property type="project" value="UniProtKB-KW"/>
</dbReference>
<dbReference type="AlphaFoldDB" id="A0A9X1QTH1"/>
<gene>
    <name evidence="2" type="ORF">K8089_03525</name>
</gene>
<accession>A0A9X1QTH1</accession>
<name>A0A9X1QTH1_9FLAO</name>
<dbReference type="PANTHER" id="PTHR31212:SF4">
    <property type="entry name" value="ALPHA-KETOGLUTARATE-DEPENDENT DIOXYGENASE ALKB HOMOLOG 3"/>
    <property type="match status" value="1"/>
</dbReference>
<dbReference type="Proteomes" id="UP001139461">
    <property type="component" value="Unassembled WGS sequence"/>
</dbReference>
<dbReference type="RefSeq" id="WP_237601893.1">
    <property type="nucleotide sequence ID" value="NZ_JAIRBA010000004.1"/>
</dbReference>
<dbReference type="PROSITE" id="PS51471">
    <property type="entry name" value="FE2OG_OXY"/>
    <property type="match status" value="1"/>
</dbReference>
<dbReference type="InterPro" id="IPR037151">
    <property type="entry name" value="AlkB-like_sf"/>
</dbReference>
<comment type="caution">
    <text evidence="2">The sequence shown here is derived from an EMBL/GenBank/DDBJ whole genome shotgun (WGS) entry which is preliminary data.</text>
</comment>
<reference evidence="2" key="1">
    <citation type="submission" date="2021-09" db="EMBL/GenBank/DDBJ databases">
        <title>Genome of Aequorivita sp. strain F47161.</title>
        <authorList>
            <person name="Wang Y."/>
        </authorList>
    </citation>
    <scope>NUCLEOTIDE SEQUENCE</scope>
    <source>
        <strain evidence="2">F47161</strain>
    </source>
</reference>